<dbReference type="InterPro" id="IPR011639">
    <property type="entry name" value="MethylTrfase_TaqI-like_dom"/>
</dbReference>
<comment type="caution">
    <text evidence="7">The sequence shown here is derived from an EMBL/GenBank/DDBJ whole genome shotgun (WGS) entry which is preliminary data.</text>
</comment>
<keyword evidence="8" id="KW-1185">Reference proteome</keyword>
<dbReference type="PROSITE" id="PS00092">
    <property type="entry name" value="N6_MTASE"/>
    <property type="match status" value="1"/>
</dbReference>
<dbReference type="InterPro" id="IPR041639">
    <property type="entry name" value="LPD39"/>
</dbReference>
<evidence type="ECO:0000313" key="8">
    <source>
        <dbReference type="Proteomes" id="UP001387215"/>
    </source>
</evidence>
<sequence length="4479" mass="489662">MTDLIDPFDTPATTGVVDPFSPAATPPTPKQPATGFLSAAARGFKRSLPETQSLLYGAGAALAGAVGADEWRDSTLANYQRIEREQVQPLQNQATFKGVLAGDDSAGEWAGDVLGNFGGQALQSLATAAAGAAIGSAAPGAGTAAGAVGGLVARGAAKRLITESVESLVADQMRKGIAREAAEAAGKVALQRRLQQVGGATLAGLGLNTAQEAGIAYTGRADDAAEAGEGLDAGDAWRALGAGAVAGAVDSAAEGIGVGRLLKGASSSPRVTRRLLAGATQGAITEGGTEGVQAALERWGAQRDLTGAEATDDYIENIAAGALGGGVMGAAGGVRRSVPEGQPPNAPTLALPSPVISVDASGEAITPAQAFQQQQADVDFIRRRQAVDLAGNVNPARPFHSAAIPNVDALVDGGPMGELEPLSGENGKLRPQALAPGMPPPLALPPPDITINEAGEAVTAAQTFQQQQADAEFVRSRQSTGLTADVNQARAAHPGAAPNESDSATSPSQRPLRRLSIQGGPRKGYLNPAAFDGTTGLPDPNNGPLSRAINVAAEQGALQGATDSAQTEPGTIPPTRGFESRRAVGDWRGSAAPQRDTAMPNRGAESRNALPAEPPRAPVTPDLATVTRVREYLAAQADRGPLPKTEQLVAAFGLNKRQMGELRSEVLVERRKRVNAEDAAIRATRAQQPATSAAPSSVQADTASQLSNNPSPAAVATTDEDIQTVSAPSSSPATDAAALEHQAPDTALADVQGENMAASHASAATEPASEIPPAASIPTDSSFVTADNSGATQTASPPDDTPPATATVPVVAAQAPSKTVRSEASAGAVPASSGEFVRVRDVYGDSHRVRAADLNGTRAMLPTYNVDGKRRLGRSVLRDNLDQDGSRARETWKDLREISRKGATSAENVGFRSRRAALAAIEQHGQSPDDFDLVSRGGGLVAVRKPTGSNTHAPPAVAASATKPRYDKVEAVTPAGPPTNAPAVYDSAPKAKEQRDGELPESSHQSDRPGELPGAEHERPADSGRVESAGDLVRGKSEEISGTRGKRRTRAAVEEDTPTRVGRRLRDAADEPASDAERVLGNGRAAAEAVAAPADFNLTDELEFQGVGDVKKFNHNLNAIAVLKAVEARGTPATPEEQSALARYVGWGGLPQAFQHPTTGAVKKGWEQRVADLAAALSAEELAAAGRSTQDAHYTARNVVDAMWSAVVRLGFTHGRVLEPSLGTGNFFGRMPASIRAVTQRTGVELDPITGRIARLLYPRSNVQVRGFHELRVVPESFDLVIGNPPFGAQSVHDPQYPDLSRFSIHNYFFAKSIMALRPGGLLAMVVSNSFLDANTKTTRQWVSERARFLGAIRLPQTAFAKNAGTNVTTDIVFLQRLAEGVESNPEDWVPVEQARDERAGQSFSLNRYYRDRPQRMLGRMVWSTHTTHGAQGAVLAAWQGVDLGRALDVAVSKLPKAVYLPPGIPIEQMEQGARDAESAAMPATAPGDHVKVYGYYVDADGTLRQRQPDHNGEKTQVDAGLKATESQRVRGMVGIRDAMRRLLAAELLETSTDAEVADLRVELNRVYDAFTKVSGLLSRDANKRAFRSDPDAPLLLSLERDYDRGVSREAAKKAGTTARPESARKADLLSKRVQYPVKPVTKVSDAKSAMLASLNERGRIDMDFMRALYPNTTADDLMRELGDLAYALPDGTVEPSDAYLSGNVKAKLVAARAAAEADRKYRRNVDALERVQPAHVDPADIFVQLGTPWIPTSDYAAFAKETFEGALSGQHVAALGQWVVQVKSQNRVLNHDRWGTDRMGAEKLMAALMMNKPITVYDASSSRDQPPILNKEATAAAQGKAAELVQAFGDWIWKDADRRERLARHYNDTFNTNVERGFDGAHMSFPGMARGILANGELRPHQSGFAYRMIQDGVALAEHVVGAGKTYASIAGVMEMRRLGLWRKPMIVVPNHLVDQWSADFLRLYPGANVLAASRQDFERGKRRQLFGRIATGEWDAVIVAHSSFGFIPLPADAEENILKAEVQEIGEALDAIRASEGKNSLSFKQLQKRKDRIIERLDRISERSRDDLLDFAEMGVDALVVDEAHEFKNLFFVTTQRNVAGLGSPEGSKKAFDLFVKMRYLEGVNQGKNRVFLTGTPVSNTLSEVYHFQRYLQYGALSQLNVTQFDAWSSTFGAMVTDWEMDAAGRFKEKKRFSKFANLPELRTMWRQFADTVTRADLVRDAQAQGRRFPLPKIKTGGPQNIVVARSPLQAAYIGIPEQQLDGNGQPMLDPETGTPKERYPRDSIIGRMENMPKDPSIDNHLKATGDARKAGLDYRLVDPSAPDFAESKINVAAGNIVRIWQGNKARRGTQLVFCDLSVPASARGRATEAAQAKGPTWFVRNDAGHLEHVDGVKVALSAWPERVFFLRKIRNIQLIVDAGSGATVARESKRQDVIDLANARLAKDREQWQRRFETEAIASEDIDAYVARWEAEQEAKEGGAADEAGDAEADASQAVVSLDELLADQSRFSVYDDLKAKLIAQGIPAEQIAFIHDFATDQRKADLFAKVNRGDIRVLMGSTAKMGAGMNVQRKLVALHHLDAPWRPSDLEQREGRIVRQGNEFYEVDPDGFEIEILRYATKQTYDARQWEILERKARGIESFRAGDASVREIEDVTSEAANAAEMKGSASGNPLILESVRLRSEVRNLEAQERSHKRSIHQMEAVVRKFNAGNHYSYTDRDRTRRAVDQLDRDGPFELTLGERTFDERKGVKAEPVLAAFKRATSADGPVRAGSFRGADIWVDHRGDAFRVTLQVGDFTVGQTEFGREGITPGGYVSRLENMIERSDRLVAEAEARVQQFEREAKQASEEMTRGFPQQGELDGKRERFQKVVAALRAGKQAVDGDPAPTGAFSRPRRPVERGTPAVAVRRAIAPIIAGWSRAAPRVIVVETGGDLPASAQSQAGYADAEGFYDGESTVYLVAANLTDVERAKAVLAHEAIGHYGIEAITGPVLWGQLESTVDTMRSSGRYADLFAEIDRRYRGANRGIATREAIAVMAEKGIRNSVIDRVIAALRRFLRALGFDVAFSAAELRQLIAQAARYVRDGARPRAARLAEAPAWSRPAPRFYSAFTESVRNAKGAPKVAAARQWQQWLDGAQRRGEFRQGERDWSGVDEWLAARDKTTRQELADYVNFNELVLHETVLFDLSKPLGPSEWEKVKVPAALQADADKLAKHGFEVVRLRDDPRRSKRLQHKDNPGVLVPADDFYWLVDEAAYHAASNIEMHHGGYRKLKELFKEYSSKEGERYRELLLRLPVTQRRLTSGQQQRIRALQQRPYNTLSNVERIELDDAAEHEYFSGHFPQDTNILAHVRFNERVDSEGRSVLFIEEIQSDWHQQGRREGYRPRGPDTAEEAEYRSLVQRLRASEVLTPDEQRRRKELHKRVQPGWDGVPDAPMKNAADWSLLVFKRMVRWAVDHGMDRIAWTSGAQQAARYAGTDANQARREQGLGTFYDQLLPSTINQWAKRFNGRAGRHVFGLVGEAQEGSHVIDLTPAMQDAARAGLPMFSRPDPNRSASRLELSDEGRESVKDWLAKRGAAKLTDLKPALLGAIPMNALSDFAPKKMPGIGHYLELRYQLDAYRHQRYVKTDAIAQKWLSFATGGGARALVRREPTAQARALADLMHDSTVAGVDPTLKEATYKKDPEKVRIHRELRRRFDALPTDGQELYVSVRNAYTEQMKLIEKALAENLERAIQINRNRADREYEDRLEEIEEDPELDDAGKAEQRTRAARLHASSIRKANQRANAQVIKLREKFEAQRVDAPYFPLKRFGRYFAVVKRDGRMVGFSKFEGRAELDAFAEKMREQGLEVRAGVDAEKTSLRQSIDPGFVADIQQILDDAGAPDFLRDEVYQLYLERLPDLSLRKSFIHRKKVPGYNADALRAFGSAMFHGSYQLARLKYALEMGEALDVAEQQAKEHAPIGGMLLVNELRKRHEFILNPKGGAAAQIATSAAFVYHLGANPAHLFLNATQTLMLGVPILGSRYGFGKASSALTKAAQDFARGKGHIERAALTTAEQNAAKAFVEMGVWEKTQAHDLAGVGDKGVEYSAVRQRVMSKLGWIFHQSERFNREVTSMTAYRLAREAGDTHDAAVQRAAKLTYEVHFDYSAANRPRWMQSDVAKVLFVFRNYNVNLIYRLFRDVHQSFRAESPEARAEARRQLGAMMGMYALMAGVTGVPLYGLAVMMAGLFEDDDEPLTAEQQFARGTRELLGEDAARLLLSGVPGSLLGVDVSERIGLPNLWFRSPDRELEGRDAYFFWMEQVLGAAMAIPKNLFTGLQQVHEGHIERGIETMVPAFVRSPLRALRYAGEGATTLDGQSITDVTPAGVLAQALGLSPLAVAEQYEKNSELKGADARLNKRRQQLMNRYFMAVKQRDNDGAKEVLAEIRWFNRGNSAYAITRETLQRSQQMRARHDAMADHGITVTRRMRALGQDGATER</sequence>
<dbReference type="SUPFAM" id="SSF52540">
    <property type="entry name" value="P-loop containing nucleoside triphosphate hydrolases"/>
    <property type="match status" value="2"/>
</dbReference>
<dbReference type="InterPro" id="IPR027417">
    <property type="entry name" value="P-loop_NTPase"/>
</dbReference>
<proteinExistence type="predicted"/>
<feature type="coiled-coil region" evidence="3">
    <location>
        <begin position="2817"/>
        <end position="2851"/>
    </location>
</feature>
<feature type="compositionally biased region" description="Polar residues" evidence="4">
    <location>
        <begin position="780"/>
        <end position="790"/>
    </location>
</feature>
<feature type="region of interest" description="Disordered" evidence="4">
    <location>
        <begin position="755"/>
        <end position="806"/>
    </location>
</feature>
<evidence type="ECO:0000259" key="6">
    <source>
        <dbReference type="PROSITE" id="PS51194"/>
    </source>
</evidence>
<feature type="region of interest" description="Disordered" evidence="4">
    <location>
        <begin position="490"/>
        <end position="623"/>
    </location>
</feature>
<feature type="region of interest" description="Disordered" evidence="4">
    <location>
        <begin position="2262"/>
        <end position="2282"/>
    </location>
</feature>
<dbReference type="PROSITE" id="PS51192">
    <property type="entry name" value="HELICASE_ATP_BIND_1"/>
    <property type="match status" value="1"/>
</dbReference>
<dbReference type="InterPro" id="IPR014001">
    <property type="entry name" value="Helicase_ATP-bd"/>
</dbReference>
<dbReference type="Proteomes" id="UP001387215">
    <property type="component" value="Unassembled WGS sequence"/>
</dbReference>
<feature type="domain" description="Helicase C-terminal" evidence="6">
    <location>
        <begin position="2493"/>
        <end position="2657"/>
    </location>
</feature>
<dbReference type="InterPro" id="IPR029063">
    <property type="entry name" value="SAM-dependent_MTases_sf"/>
</dbReference>
<keyword evidence="3" id="KW-0175">Coiled coil</keyword>
<feature type="compositionally biased region" description="Low complexity" evidence="4">
    <location>
        <begin position="757"/>
        <end position="779"/>
    </location>
</feature>
<gene>
    <name evidence="7" type="ORF">V2J18_04135</name>
</gene>
<dbReference type="InterPro" id="IPR052933">
    <property type="entry name" value="DNA_Protect_Modify"/>
</dbReference>
<dbReference type="RefSeq" id="WP_336131095.1">
    <property type="nucleotide sequence ID" value="NZ_JBANDL010000002.1"/>
</dbReference>
<dbReference type="NCBIfam" id="NF032893">
    <property type="entry name" value="tail-700"/>
    <property type="match status" value="1"/>
</dbReference>
<feature type="compositionally biased region" description="Polar residues" evidence="4">
    <location>
        <begin position="697"/>
        <end position="711"/>
    </location>
</feature>
<keyword evidence="2" id="KW-0808">Transferase</keyword>
<organism evidence="7 8">
    <name type="scientific">Lysobacter firmicutimachus</name>
    <dbReference type="NCBI Taxonomy" id="1792846"/>
    <lineage>
        <taxon>Bacteria</taxon>
        <taxon>Pseudomonadati</taxon>
        <taxon>Pseudomonadota</taxon>
        <taxon>Gammaproteobacteria</taxon>
        <taxon>Lysobacterales</taxon>
        <taxon>Lysobacteraceae</taxon>
        <taxon>Lysobacter</taxon>
    </lineage>
</organism>
<dbReference type="SUPFAM" id="SSF53335">
    <property type="entry name" value="S-adenosyl-L-methionine-dependent methyltransferases"/>
    <property type="match status" value="1"/>
</dbReference>
<dbReference type="EMBL" id="JBANDL010000002">
    <property type="protein sequence ID" value="MEI2453866.1"/>
    <property type="molecule type" value="Genomic_DNA"/>
</dbReference>
<feature type="compositionally biased region" description="Low complexity" evidence="4">
    <location>
        <begin position="791"/>
        <end position="806"/>
    </location>
</feature>
<feature type="region of interest" description="Disordered" evidence="4">
    <location>
        <begin position="1"/>
        <end position="35"/>
    </location>
</feature>
<dbReference type="Gene3D" id="3.40.50.150">
    <property type="entry name" value="Vaccinia Virus protein VP39"/>
    <property type="match status" value="1"/>
</dbReference>
<evidence type="ECO:0000256" key="4">
    <source>
        <dbReference type="SAM" id="MobiDB-lite"/>
    </source>
</evidence>
<feature type="compositionally biased region" description="Basic and acidic residues" evidence="4">
    <location>
        <begin position="1004"/>
        <end position="1025"/>
    </location>
</feature>
<dbReference type="SMART" id="SM00487">
    <property type="entry name" value="DEXDc"/>
    <property type="match status" value="1"/>
</dbReference>
<dbReference type="PANTHER" id="PTHR41313">
    <property type="entry name" value="ADENINE-SPECIFIC METHYLTRANSFERASE"/>
    <property type="match status" value="1"/>
</dbReference>
<feature type="region of interest" description="Disordered" evidence="4">
    <location>
        <begin position="679"/>
        <end position="738"/>
    </location>
</feature>
<reference evidence="7 8" key="1">
    <citation type="submission" date="2024-02" db="EMBL/GenBank/DDBJ databases">
        <title>Lysobacter Genome Sequencing and Mining.</title>
        <authorList>
            <person name="Bierman J."/>
            <person name="Walker M.C."/>
        </authorList>
    </citation>
    <scope>NUCLEOTIDE SEQUENCE [LARGE SCALE GENOMIC DNA]</scope>
    <source>
        <strain evidence="7 8">PB6250</strain>
    </source>
</reference>
<feature type="compositionally biased region" description="Basic and acidic residues" evidence="4">
    <location>
        <begin position="989"/>
        <end position="998"/>
    </location>
</feature>
<feature type="region of interest" description="Disordered" evidence="4">
    <location>
        <begin position="943"/>
        <end position="1075"/>
    </location>
</feature>
<dbReference type="PROSITE" id="PS51194">
    <property type="entry name" value="HELICASE_CTER"/>
    <property type="match status" value="1"/>
</dbReference>
<name>A0ABU8CYM5_9GAMM</name>
<dbReference type="Gene3D" id="3.40.50.300">
    <property type="entry name" value="P-loop containing nucleotide triphosphate hydrolases"/>
    <property type="match status" value="2"/>
</dbReference>
<evidence type="ECO:0000259" key="5">
    <source>
        <dbReference type="PROSITE" id="PS51192"/>
    </source>
</evidence>
<feature type="compositionally biased region" description="Low complexity" evidence="4">
    <location>
        <begin position="682"/>
        <end position="696"/>
    </location>
</feature>
<dbReference type="PRINTS" id="PR00507">
    <property type="entry name" value="N12N6MTFRASE"/>
</dbReference>
<dbReference type="Pfam" id="PF07669">
    <property type="entry name" value="Eco57I"/>
    <property type="match status" value="1"/>
</dbReference>
<protein>
    <submittedName>
        <fullName evidence="7">PLxRFG domain-containing protein</fullName>
    </submittedName>
</protein>
<feature type="domain" description="Helicase ATP-binding" evidence="5">
    <location>
        <begin position="1907"/>
        <end position="2157"/>
    </location>
</feature>
<dbReference type="InterPro" id="IPR001650">
    <property type="entry name" value="Helicase_C-like"/>
</dbReference>
<evidence type="ECO:0000256" key="1">
    <source>
        <dbReference type="ARBA" id="ARBA00022603"/>
    </source>
</evidence>
<feature type="compositionally biased region" description="Polar residues" evidence="4">
    <location>
        <begin position="500"/>
        <end position="509"/>
    </location>
</feature>
<evidence type="ECO:0000313" key="7">
    <source>
        <dbReference type="EMBL" id="MEI2453866.1"/>
    </source>
</evidence>
<dbReference type="CDD" id="cd02440">
    <property type="entry name" value="AdoMet_MTases"/>
    <property type="match status" value="1"/>
</dbReference>
<evidence type="ECO:0000256" key="3">
    <source>
        <dbReference type="SAM" id="Coils"/>
    </source>
</evidence>
<dbReference type="InterPro" id="IPR002052">
    <property type="entry name" value="DNA_methylase_N6_adenine_CS"/>
</dbReference>
<dbReference type="Pfam" id="PF18858">
    <property type="entry name" value="LPD39"/>
    <property type="match status" value="1"/>
</dbReference>
<accession>A0ABU8CYM5</accession>
<dbReference type="PANTHER" id="PTHR41313:SF1">
    <property type="entry name" value="DNA METHYLASE ADENINE-SPECIFIC DOMAIN-CONTAINING PROTEIN"/>
    <property type="match status" value="1"/>
</dbReference>
<feature type="compositionally biased region" description="Low complexity" evidence="4">
    <location>
        <begin position="726"/>
        <end position="737"/>
    </location>
</feature>
<evidence type="ECO:0000256" key="2">
    <source>
        <dbReference type="ARBA" id="ARBA00022679"/>
    </source>
</evidence>
<keyword evidence="1" id="KW-0489">Methyltransferase</keyword>